<dbReference type="SUPFAM" id="SSF55307">
    <property type="entry name" value="Tubulin C-terminal domain-like"/>
    <property type="match status" value="1"/>
</dbReference>
<dbReference type="EMBL" id="JAJJMM010000001">
    <property type="protein sequence ID" value="MCC9063611.1"/>
    <property type="molecule type" value="Genomic_DNA"/>
</dbReference>
<comment type="caution">
    <text evidence="3">The sequence shown here is derived from an EMBL/GenBank/DDBJ whole genome shotgun (WGS) entry which is preliminary data.</text>
</comment>
<organism evidence="3 4">
    <name type="scientific">Flavobacterium piscisymbiosum</name>
    <dbReference type="NCBI Taxonomy" id="2893753"/>
    <lineage>
        <taxon>Bacteria</taxon>
        <taxon>Pseudomonadati</taxon>
        <taxon>Bacteroidota</taxon>
        <taxon>Flavobacteriia</taxon>
        <taxon>Flavobacteriales</taxon>
        <taxon>Flavobacteriaceae</taxon>
        <taxon>Flavobacterium</taxon>
    </lineage>
</organism>
<keyword evidence="4" id="KW-1185">Reference proteome</keyword>
<dbReference type="InterPro" id="IPR008280">
    <property type="entry name" value="Tub_FtsZ_C"/>
</dbReference>
<keyword evidence="1" id="KW-0547">Nucleotide-binding</keyword>
<keyword evidence="2" id="KW-0342">GTP-binding</keyword>
<accession>A0ABS8MDR2</accession>
<evidence type="ECO:0000256" key="2">
    <source>
        <dbReference type="ARBA" id="ARBA00023134"/>
    </source>
</evidence>
<reference evidence="3" key="1">
    <citation type="submission" date="2021-11" db="EMBL/GenBank/DDBJ databases">
        <title>Description of novel Flavobacterium species.</title>
        <authorList>
            <person name="Saticioglu I.B."/>
            <person name="Ay H."/>
            <person name="Altun S."/>
            <person name="Duman M."/>
        </authorList>
    </citation>
    <scope>NUCLEOTIDE SEQUENCE</scope>
    <source>
        <strain evidence="3">F-30</strain>
    </source>
</reference>
<gene>
    <name evidence="3" type="ORF">LNP81_11490</name>
</gene>
<dbReference type="Proteomes" id="UP001430679">
    <property type="component" value="Unassembled WGS sequence"/>
</dbReference>
<dbReference type="Gene3D" id="3.30.1330.20">
    <property type="entry name" value="Tubulin/FtsZ, C-terminal domain"/>
    <property type="match status" value="1"/>
</dbReference>
<evidence type="ECO:0000313" key="4">
    <source>
        <dbReference type="Proteomes" id="UP001430679"/>
    </source>
</evidence>
<proteinExistence type="predicted"/>
<dbReference type="InterPro" id="IPR037103">
    <property type="entry name" value="Tubulin/FtsZ-like_C"/>
</dbReference>
<dbReference type="RefSeq" id="WP_230035938.1">
    <property type="nucleotide sequence ID" value="NZ_JAJJMM010000001.1"/>
</dbReference>
<sequence length="160" mass="17884">MNKNIQKINNQLAASIIFEKNEQIDDEENLKNICSSFIKIAAKRNILSSTETKSELVKREHQLIKFSIASGDKRAIKAIEIAFSSILFNNQTNENLGSISLLISSHIIPVTLDEIGEINDYIQEKTGYTTDIIMSVNEDENLGKALAVTLLFSRIGSIRN</sequence>
<name>A0ABS8MDR2_9FLAO</name>
<evidence type="ECO:0000313" key="3">
    <source>
        <dbReference type="EMBL" id="MCC9063611.1"/>
    </source>
</evidence>
<evidence type="ECO:0000256" key="1">
    <source>
        <dbReference type="ARBA" id="ARBA00022741"/>
    </source>
</evidence>
<protein>
    <submittedName>
        <fullName evidence="3">Uncharacterized protein</fullName>
    </submittedName>
</protein>